<sequence length="280" mass="32249">MNQNKVVVFFIFLFFHLGIYSQNKIREKSYFEGAYSEVVAYPQFSPYKISSSYTNTENNINNRSNVIGNLTNHYGTHEQKVASWIAFENAPKPKLDGQNVSLFFESVFKSGIGLGISVNSSNFQAKDIRPDKSNAIFNLGLLTRELPNFPSYDMNHLIAYEILLPYQTYNDNSFLHMRYLSFQLGYHFLESSTFDPYVRVGFGLGRERFTDSYLVQSNLTLGSRILLHDQFYLMVEVIGNQYDSHKKTPSPTAVNLFREKLDHIWSLTEYSAKFGVGISY</sequence>
<reference evidence="1" key="1">
    <citation type="submission" date="2022-06" db="EMBL/GenBank/DDBJ databases">
        <title>Leptospira isolates from biofilms formed at urban environments.</title>
        <authorList>
            <person name="Ribeiro P.S."/>
            <person name="Sousa T."/>
            <person name="Carvalho N."/>
            <person name="Aburjaile F."/>
            <person name="Neves F."/>
            <person name="Oliveira D."/>
            <person name="Blanco L."/>
            <person name="Lima J."/>
            <person name="Costa F."/>
            <person name="Brenig B."/>
            <person name="Soares S."/>
            <person name="Ramos R."/>
            <person name="Goes-Neto A."/>
            <person name="Matiuzzi M."/>
            <person name="Azevedo V."/>
            <person name="Ristow P."/>
        </authorList>
    </citation>
    <scope>NUCLEOTIDE SEQUENCE</scope>
    <source>
        <strain evidence="1">VSF7</strain>
    </source>
</reference>
<protein>
    <submittedName>
        <fullName evidence="1">Porin family protein</fullName>
    </submittedName>
</protein>
<dbReference type="RefSeq" id="WP_265356543.1">
    <property type="nucleotide sequence ID" value="NZ_JAMQPS010000010.1"/>
</dbReference>
<dbReference type="Proteomes" id="UP001209694">
    <property type="component" value="Unassembled WGS sequence"/>
</dbReference>
<gene>
    <name evidence="1" type="ORF">ND810_17790</name>
</gene>
<dbReference type="EMBL" id="JAMQQD010000008">
    <property type="protein sequence ID" value="MCW7517024.1"/>
    <property type="molecule type" value="Genomic_DNA"/>
</dbReference>
<dbReference type="AlphaFoldDB" id="A0AAW5VH56"/>
<accession>A0AAW5VH56</accession>
<evidence type="ECO:0000313" key="2">
    <source>
        <dbReference type="Proteomes" id="UP001209694"/>
    </source>
</evidence>
<proteinExistence type="predicted"/>
<name>A0AAW5VH56_9LEPT</name>
<comment type="caution">
    <text evidence="1">The sequence shown here is derived from an EMBL/GenBank/DDBJ whole genome shotgun (WGS) entry which is preliminary data.</text>
</comment>
<organism evidence="1 2">
    <name type="scientific">Leptospira levettii</name>
    <dbReference type="NCBI Taxonomy" id="2023178"/>
    <lineage>
        <taxon>Bacteria</taxon>
        <taxon>Pseudomonadati</taxon>
        <taxon>Spirochaetota</taxon>
        <taxon>Spirochaetia</taxon>
        <taxon>Leptospirales</taxon>
        <taxon>Leptospiraceae</taxon>
        <taxon>Leptospira</taxon>
    </lineage>
</organism>
<evidence type="ECO:0000313" key="1">
    <source>
        <dbReference type="EMBL" id="MCW7517024.1"/>
    </source>
</evidence>